<evidence type="ECO:0000313" key="2">
    <source>
        <dbReference type="Proteomes" id="UP000887561"/>
    </source>
</evidence>
<feature type="compositionally biased region" description="Basic and acidic residues" evidence="1">
    <location>
        <begin position="77"/>
        <end position="94"/>
    </location>
</feature>
<feature type="region of interest" description="Disordered" evidence="1">
    <location>
        <begin position="111"/>
        <end position="135"/>
    </location>
</feature>
<proteinExistence type="predicted"/>
<feature type="compositionally biased region" description="Basic and acidic residues" evidence="1">
    <location>
        <begin position="301"/>
        <end position="319"/>
    </location>
</feature>
<name>A0A915MV67_MELJA</name>
<reference evidence="3" key="1">
    <citation type="submission" date="2022-11" db="UniProtKB">
        <authorList>
            <consortium name="WormBaseParasite"/>
        </authorList>
    </citation>
    <scope>IDENTIFICATION</scope>
</reference>
<feature type="compositionally biased region" description="Basic and acidic residues" evidence="1">
    <location>
        <begin position="216"/>
        <end position="260"/>
    </location>
</feature>
<organism evidence="2 3">
    <name type="scientific">Meloidogyne javanica</name>
    <name type="common">Root-knot nematode worm</name>
    <dbReference type="NCBI Taxonomy" id="6303"/>
    <lineage>
        <taxon>Eukaryota</taxon>
        <taxon>Metazoa</taxon>
        <taxon>Ecdysozoa</taxon>
        <taxon>Nematoda</taxon>
        <taxon>Chromadorea</taxon>
        <taxon>Rhabditida</taxon>
        <taxon>Tylenchina</taxon>
        <taxon>Tylenchomorpha</taxon>
        <taxon>Tylenchoidea</taxon>
        <taxon>Meloidogynidae</taxon>
        <taxon>Meloidogyninae</taxon>
        <taxon>Meloidogyne</taxon>
        <taxon>Meloidogyne incognita group</taxon>
    </lineage>
</organism>
<feature type="region of interest" description="Disordered" evidence="1">
    <location>
        <begin position="216"/>
        <end position="319"/>
    </location>
</feature>
<dbReference type="Proteomes" id="UP000887561">
    <property type="component" value="Unplaced"/>
</dbReference>
<feature type="compositionally biased region" description="Basic and acidic residues" evidence="1">
    <location>
        <begin position="277"/>
        <end position="292"/>
    </location>
</feature>
<protein>
    <submittedName>
        <fullName evidence="3">Uncharacterized protein</fullName>
    </submittedName>
</protein>
<feature type="region of interest" description="Disordered" evidence="1">
    <location>
        <begin position="48"/>
        <end position="94"/>
    </location>
</feature>
<keyword evidence="2" id="KW-1185">Reference proteome</keyword>
<sequence>DENNNIQNQLQALDMSKSSSIISISDYISDNETSIKEKLPWHLEDISSTELTEDEERLLPMTGEEKEKRKEKKRRLKGEEKQRQMLEEKKKEEEKQLRILEAKKRGEVVGSKLPNKKGIMKRKREEDKEEEEAPDWETIAKTRRVRSKYEEDMLIKHKEIWNDILKRGDELQAKIQSRMDKELKTLKKELERKYKVKNEKEENNFKKFAKNVIGRAEKDKEEDIIPENLPKEKEEYLKEKKNEEEKREKEVGRSRQHNSEVDGNAFNRGRSRQRYTTFEDRVGRNAIRKRDYSMSPMRKPHAVDEKEKREKIQEKKAETQKNKEIGVNTIITGALWARIIDNLLETKDLLEIAPLPPSK</sequence>
<evidence type="ECO:0000256" key="1">
    <source>
        <dbReference type="SAM" id="MobiDB-lite"/>
    </source>
</evidence>
<dbReference type="AlphaFoldDB" id="A0A915MV67"/>
<accession>A0A915MV67</accession>
<dbReference type="WBParaSite" id="scaffold5124_cov184.g9095">
    <property type="protein sequence ID" value="scaffold5124_cov184.g9095"/>
    <property type="gene ID" value="scaffold5124_cov184.g9095"/>
</dbReference>
<evidence type="ECO:0000313" key="3">
    <source>
        <dbReference type="WBParaSite" id="scaffold5124_cov184.g9095"/>
    </source>
</evidence>